<sequence>EKQGKNRVVSDLARKEKELKEDIREKERIAAKIGKEIAAIIAEEARKARSGNMYDQLTPEEKLISDNFQENRGKIPWPVERGVITEKFGVHPHPVLKQITIDNDGVNISTVKGAKARAMFDGEVTKVFSILGANYTVIIRHGNFLTVYQNLVDLKVKQGDIVKVKDVIGTVHTDSESNNTILHMQIWKERKIQNPEDWISRK</sequence>
<dbReference type="AlphaFoldDB" id="A0A0F9DCV5"/>
<evidence type="ECO:0000256" key="2">
    <source>
        <dbReference type="SAM" id="Coils"/>
    </source>
</evidence>
<dbReference type="EMBL" id="LAZR01042319">
    <property type="protein sequence ID" value="KKL09808.1"/>
    <property type="molecule type" value="Genomic_DNA"/>
</dbReference>
<name>A0A0F9DCV5_9ZZZZ</name>
<dbReference type="InterPro" id="IPR050570">
    <property type="entry name" value="Cell_wall_metabolism_enzyme"/>
</dbReference>
<keyword evidence="1" id="KW-0732">Signal</keyword>
<dbReference type="PANTHER" id="PTHR21666">
    <property type="entry name" value="PEPTIDASE-RELATED"/>
    <property type="match status" value="1"/>
</dbReference>
<dbReference type="SUPFAM" id="SSF51261">
    <property type="entry name" value="Duplicated hybrid motif"/>
    <property type="match status" value="1"/>
</dbReference>
<evidence type="ECO:0000313" key="4">
    <source>
        <dbReference type="EMBL" id="KKL09808.1"/>
    </source>
</evidence>
<dbReference type="GO" id="GO:0004222">
    <property type="term" value="F:metalloendopeptidase activity"/>
    <property type="evidence" value="ECO:0007669"/>
    <property type="project" value="TreeGrafter"/>
</dbReference>
<gene>
    <name evidence="4" type="ORF">LCGC14_2562140</name>
</gene>
<dbReference type="CDD" id="cd12797">
    <property type="entry name" value="M23_peptidase"/>
    <property type="match status" value="1"/>
</dbReference>
<evidence type="ECO:0000256" key="1">
    <source>
        <dbReference type="ARBA" id="ARBA00022729"/>
    </source>
</evidence>
<dbReference type="Pfam" id="PF01551">
    <property type="entry name" value="Peptidase_M23"/>
    <property type="match status" value="1"/>
</dbReference>
<comment type="caution">
    <text evidence="4">The sequence shown here is derived from an EMBL/GenBank/DDBJ whole genome shotgun (WGS) entry which is preliminary data.</text>
</comment>
<dbReference type="InterPro" id="IPR011055">
    <property type="entry name" value="Dup_hybrid_motif"/>
</dbReference>
<reference evidence="4" key="1">
    <citation type="journal article" date="2015" name="Nature">
        <title>Complex archaea that bridge the gap between prokaryotes and eukaryotes.</title>
        <authorList>
            <person name="Spang A."/>
            <person name="Saw J.H."/>
            <person name="Jorgensen S.L."/>
            <person name="Zaremba-Niedzwiedzka K."/>
            <person name="Martijn J."/>
            <person name="Lind A.E."/>
            <person name="van Eijk R."/>
            <person name="Schleper C."/>
            <person name="Guy L."/>
            <person name="Ettema T.J."/>
        </authorList>
    </citation>
    <scope>NUCLEOTIDE SEQUENCE</scope>
</reference>
<dbReference type="PANTHER" id="PTHR21666:SF289">
    <property type="entry name" value="L-ALA--D-GLU ENDOPEPTIDASE"/>
    <property type="match status" value="1"/>
</dbReference>
<protein>
    <recommendedName>
        <fullName evidence="3">M23ase beta-sheet core domain-containing protein</fullName>
    </recommendedName>
</protein>
<proteinExistence type="predicted"/>
<dbReference type="Gene3D" id="2.70.70.10">
    <property type="entry name" value="Glucose Permease (Domain IIA)"/>
    <property type="match status" value="1"/>
</dbReference>
<keyword evidence="2" id="KW-0175">Coiled coil</keyword>
<feature type="domain" description="M23ase beta-sheet core" evidence="3">
    <location>
        <begin position="103"/>
        <end position="195"/>
    </location>
</feature>
<evidence type="ECO:0000259" key="3">
    <source>
        <dbReference type="Pfam" id="PF01551"/>
    </source>
</evidence>
<feature type="coiled-coil region" evidence="2">
    <location>
        <begin position="9"/>
        <end position="36"/>
    </location>
</feature>
<feature type="non-terminal residue" evidence="4">
    <location>
        <position position="1"/>
    </location>
</feature>
<accession>A0A0F9DCV5</accession>
<organism evidence="4">
    <name type="scientific">marine sediment metagenome</name>
    <dbReference type="NCBI Taxonomy" id="412755"/>
    <lineage>
        <taxon>unclassified sequences</taxon>
        <taxon>metagenomes</taxon>
        <taxon>ecological metagenomes</taxon>
    </lineage>
</organism>
<dbReference type="InterPro" id="IPR016047">
    <property type="entry name" value="M23ase_b-sheet_dom"/>
</dbReference>